<evidence type="ECO:0000256" key="3">
    <source>
        <dbReference type="ARBA" id="ARBA00023082"/>
    </source>
</evidence>
<feature type="domain" description="RNA polymerase sigma-70 region 2" evidence="5">
    <location>
        <begin position="30"/>
        <end position="96"/>
    </location>
</feature>
<evidence type="ECO:0000313" key="7">
    <source>
        <dbReference type="EMBL" id="REA64503.1"/>
    </source>
</evidence>
<proteinExistence type="inferred from homology"/>
<dbReference type="GO" id="GO:0016987">
    <property type="term" value="F:sigma factor activity"/>
    <property type="evidence" value="ECO:0007669"/>
    <property type="project" value="UniProtKB-KW"/>
</dbReference>
<sequence length="198" mass="23169">MRLFKWRVYNTLTQLVEGCQRQERRAQSAFYDRYRDSMRVVCARYTKTDAEADDIMQEAFIKIFENICQVKEPELVGKWVKSVVIRTAINYYHRTTKKELLHSSIEILESAIDVSNSYRIIEQLDTELLLSVIRSLPDGYQTIINMYLIDQYTHAEIAQILSISEGTSKSQMNRGRALLIRKLQELGIESYEVTGRRS</sequence>
<feature type="domain" description="RNA polymerase sigma factor 70 region 4 type 2" evidence="6">
    <location>
        <begin position="127"/>
        <end position="179"/>
    </location>
</feature>
<evidence type="ECO:0000256" key="4">
    <source>
        <dbReference type="ARBA" id="ARBA00023163"/>
    </source>
</evidence>
<dbReference type="OrthoDB" id="941544at2"/>
<dbReference type="InterPro" id="IPR013324">
    <property type="entry name" value="RNA_pol_sigma_r3/r4-like"/>
</dbReference>
<dbReference type="InterPro" id="IPR007627">
    <property type="entry name" value="RNA_pol_sigma70_r2"/>
</dbReference>
<dbReference type="SUPFAM" id="SSF88946">
    <property type="entry name" value="Sigma2 domain of RNA polymerase sigma factors"/>
    <property type="match status" value="1"/>
</dbReference>
<keyword evidence="4" id="KW-0804">Transcription</keyword>
<dbReference type="Gene3D" id="1.10.10.10">
    <property type="entry name" value="Winged helix-like DNA-binding domain superfamily/Winged helix DNA-binding domain"/>
    <property type="match status" value="1"/>
</dbReference>
<evidence type="ECO:0000256" key="1">
    <source>
        <dbReference type="ARBA" id="ARBA00010641"/>
    </source>
</evidence>
<evidence type="ECO:0000256" key="2">
    <source>
        <dbReference type="ARBA" id="ARBA00023015"/>
    </source>
</evidence>
<evidence type="ECO:0000259" key="5">
    <source>
        <dbReference type="Pfam" id="PF04542"/>
    </source>
</evidence>
<dbReference type="Pfam" id="PF08281">
    <property type="entry name" value="Sigma70_r4_2"/>
    <property type="match status" value="1"/>
</dbReference>
<gene>
    <name evidence="7" type="ORF">DSL64_02865</name>
</gene>
<dbReference type="AlphaFoldDB" id="A0A3D8YI40"/>
<name>A0A3D8YI40_9BACT</name>
<keyword evidence="3" id="KW-0731">Sigma factor</keyword>
<comment type="caution">
    <text evidence="7">The sequence shown here is derived from an EMBL/GenBank/DDBJ whole genome shotgun (WGS) entry which is preliminary data.</text>
</comment>
<evidence type="ECO:0000313" key="8">
    <source>
        <dbReference type="Proteomes" id="UP000256373"/>
    </source>
</evidence>
<dbReference type="RefSeq" id="WP_115829111.1">
    <property type="nucleotide sequence ID" value="NZ_QNUL01000001.1"/>
</dbReference>
<dbReference type="GO" id="GO:0003677">
    <property type="term" value="F:DNA binding"/>
    <property type="evidence" value="ECO:0007669"/>
    <property type="project" value="InterPro"/>
</dbReference>
<dbReference type="SUPFAM" id="SSF88659">
    <property type="entry name" value="Sigma3 and sigma4 domains of RNA polymerase sigma factors"/>
    <property type="match status" value="1"/>
</dbReference>
<evidence type="ECO:0000259" key="6">
    <source>
        <dbReference type="Pfam" id="PF08281"/>
    </source>
</evidence>
<dbReference type="InterPro" id="IPR014284">
    <property type="entry name" value="RNA_pol_sigma-70_dom"/>
</dbReference>
<dbReference type="EMBL" id="QNUL01000001">
    <property type="protein sequence ID" value="REA64503.1"/>
    <property type="molecule type" value="Genomic_DNA"/>
</dbReference>
<dbReference type="PANTHER" id="PTHR43133:SF46">
    <property type="entry name" value="RNA POLYMERASE SIGMA-70 FACTOR ECF SUBFAMILY"/>
    <property type="match status" value="1"/>
</dbReference>
<keyword evidence="8" id="KW-1185">Reference proteome</keyword>
<organism evidence="7 8">
    <name type="scientific">Dyadobacter luteus</name>
    <dbReference type="NCBI Taxonomy" id="2259619"/>
    <lineage>
        <taxon>Bacteria</taxon>
        <taxon>Pseudomonadati</taxon>
        <taxon>Bacteroidota</taxon>
        <taxon>Cytophagia</taxon>
        <taxon>Cytophagales</taxon>
        <taxon>Spirosomataceae</taxon>
        <taxon>Dyadobacter</taxon>
    </lineage>
</organism>
<dbReference type="NCBIfam" id="TIGR02937">
    <property type="entry name" value="sigma70-ECF"/>
    <property type="match status" value="1"/>
</dbReference>
<dbReference type="InterPro" id="IPR013325">
    <property type="entry name" value="RNA_pol_sigma_r2"/>
</dbReference>
<dbReference type="Proteomes" id="UP000256373">
    <property type="component" value="Unassembled WGS sequence"/>
</dbReference>
<dbReference type="PANTHER" id="PTHR43133">
    <property type="entry name" value="RNA POLYMERASE ECF-TYPE SIGMA FACTO"/>
    <property type="match status" value="1"/>
</dbReference>
<dbReference type="InterPro" id="IPR013249">
    <property type="entry name" value="RNA_pol_sigma70_r4_t2"/>
</dbReference>
<dbReference type="InterPro" id="IPR036388">
    <property type="entry name" value="WH-like_DNA-bd_sf"/>
</dbReference>
<accession>A0A3D8YI40</accession>
<protein>
    <submittedName>
        <fullName evidence="7">RNA polymerase subunit sigma-24</fullName>
    </submittedName>
</protein>
<dbReference type="Gene3D" id="1.10.1740.10">
    <property type="match status" value="1"/>
</dbReference>
<keyword evidence="2" id="KW-0805">Transcription regulation</keyword>
<dbReference type="Pfam" id="PF04542">
    <property type="entry name" value="Sigma70_r2"/>
    <property type="match status" value="1"/>
</dbReference>
<dbReference type="InterPro" id="IPR039425">
    <property type="entry name" value="RNA_pol_sigma-70-like"/>
</dbReference>
<dbReference type="GO" id="GO:0006352">
    <property type="term" value="P:DNA-templated transcription initiation"/>
    <property type="evidence" value="ECO:0007669"/>
    <property type="project" value="InterPro"/>
</dbReference>
<reference evidence="7 8" key="1">
    <citation type="submission" date="2018-07" db="EMBL/GenBank/DDBJ databases">
        <title>Dyadobacter roseus sp. nov., isolated from rose rhizosphere soil.</title>
        <authorList>
            <person name="Chen L."/>
        </authorList>
    </citation>
    <scope>NUCLEOTIDE SEQUENCE [LARGE SCALE GENOMIC DNA]</scope>
    <source>
        <strain evidence="7 8">RS19</strain>
    </source>
</reference>
<comment type="similarity">
    <text evidence="1">Belongs to the sigma-70 factor family. ECF subfamily.</text>
</comment>